<evidence type="ECO:0000259" key="5">
    <source>
        <dbReference type="PROSITE" id="PS51184"/>
    </source>
</evidence>
<name>A0A9P6W7I0_RHOMI</name>
<feature type="compositionally biased region" description="Low complexity" evidence="4">
    <location>
        <begin position="283"/>
        <end position="305"/>
    </location>
</feature>
<keyword evidence="2" id="KW-0479">Metal-binding</keyword>
<dbReference type="GO" id="GO:0006357">
    <property type="term" value="P:regulation of transcription by RNA polymerase II"/>
    <property type="evidence" value="ECO:0007669"/>
    <property type="project" value="TreeGrafter"/>
</dbReference>
<dbReference type="GO" id="GO:0003712">
    <property type="term" value="F:transcription coregulator activity"/>
    <property type="evidence" value="ECO:0007669"/>
    <property type="project" value="TreeGrafter"/>
</dbReference>
<dbReference type="GO" id="GO:0000118">
    <property type="term" value="C:histone deacetylase complex"/>
    <property type="evidence" value="ECO:0007669"/>
    <property type="project" value="TreeGrafter"/>
</dbReference>
<dbReference type="PANTHER" id="PTHR12549:SF38">
    <property type="entry name" value="JMJC DOMAIN-CONTAINING HISTONE DEMETHYLASE 2, ISOFORM A"/>
    <property type="match status" value="1"/>
</dbReference>
<evidence type="ECO:0000313" key="7">
    <source>
        <dbReference type="Proteomes" id="UP000777482"/>
    </source>
</evidence>
<dbReference type="AlphaFoldDB" id="A0A9P6W7I0"/>
<feature type="domain" description="JmjC" evidence="5">
    <location>
        <begin position="457"/>
        <end position="682"/>
    </location>
</feature>
<dbReference type="GO" id="GO:0000785">
    <property type="term" value="C:chromatin"/>
    <property type="evidence" value="ECO:0007669"/>
    <property type="project" value="TreeGrafter"/>
</dbReference>
<evidence type="ECO:0000313" key="6">
    <source>
        <dbReference type="EMBL" id="KAG0666858.1"/>
    </source>
</evidence>
<dbReference type="Proteomes" id="UP000777482">
    <property type="component" value="Unassembled WGS sequence"/>
</dbReference>
<dbReference type="GO" id="GO:0031490">
    <property type="term" value="F:chromatin DNA binding"/>
    <property type="evidence" value="ECO:0007669"/>
    <property type="project" value="TreeGrafter"/>
</dbReference>
<organism evidence="6 7">
    <name type="scientific">Rhodotorula mucilaginosa</name>
    <name type="common">Yeast</name>
    <name type="synonym">Rhodotorula rubra</name>
    <dbReference type="NCBI Taxonomy" id="5537"/>
    <lineage>
        <taxon>Eukaryota</taxon>
        <taxon>Fungi</taxon>
        <taxon>Dikarya</taxon>
        <taxon>Basidiomycota</taxon>
        <taxon>Pucciniomycotina</taxon>
        <taxon>Microbotryomycetes</taxon>
        <taxon>Sporidiobolales</taxon>
        <taxon>Sporidiobolaceae</taxon>
        <taxon>Rhodotorula</taxon>
    </lineage>
</organism>
<reference evidence="6 7" key="1">
    <citation type="submission" date="2020-11" db="EMBL/GenBank/DDBJ databases">
        <title>Kefir isolates.</title>
        <authorList>
            <person name="Marcisauskas S."/>
            <person name="Kim Y."/>
            <person name="Blasche S."/>
        </authorList>
    </citation>
    <scope>NUCLEOTIDE SEQUENCE [LARGE SCALE GENOMIC DNA]</scope>
    <source>
        <strain evidence="6 7">KR</strain>
    </source>
</reference>
<feature type="region of interest" description="Disordered" evidence="4">
    <location>
        <begin position="283"/>
        <end position="314"/>
    </location>
</feature>
<gene>
    <name evidence="6" type="ORF">C6P46_003568</name>
</gene>
<dbReference type="OrthoDB" id="1667110at2759"/>
<dbReference type="GO" id="GO:0046872">
    <property type="term" value="F:metal ion binding"/>
    <property type="evidence" value="ECO:0007669"/>
    <property type="project" value="UniProtKB-KW"/>
</dbReference>
<comment type="subcellular location">
    <subcellularLocation>
        <location evidence="1">Nucleus</location>
    </subcellularLocation>
</comment>
<evidence type="ECO:0000256" key="2">
    <source>
        <dbReference type="ARBA" id="ARBA00022723"/>
    </source>
</evidence>
<keyword evidence="7" id="KW-1185">Reference proteome</keyword>
<dbReference type="PROSITE" id="PS51184">
    <property type="entry name" value="JMJC"/>
    <property type="match status" value="1"/>
</dbReference>
<keyword evidence="3" id="KW-0539">Nucleus</keyword>
<protein>
    <recommendedName>
        <fullName evidence="5">JmjC domain-containing protein</fullName>
    </recommendedName>
</protein>
<dbReference type="InterPro" id="IPR003347">
    <property type="entry name" value="JmjC_dom"/>
</dbReference>
<dbReference type="PANTHER" id="PTHR12549">
    <property type="entry name" value="JMJC DOMAIN-CONTAINING HISTONE DEMETHYLATION PROTEIN"/>
    <property type="match status" value="1"/>
</dbReference>
<dbReference type="SMART" id="SM00558">
    <property type="entry name" value="JmjC"/>
    <property type="match status" value="1"/>
</dbReference>
<dbReference type="Gene3D" id="2.60.120.650">
    <property type="entry name" value="Cupin"/>
    <property type="match status" value="1"/>
</dbReference>
<sequence length="726" mass="81136">MLQPKTCVAFVPTLNNSLRPDDPPVPRCQECIKKQSGFVCCFKDVRSFPLDQQGRPLPFPVFHDSSDRDEEPLFPTEYNEPFTIVAAAILKTTCADALLPSLKRELAHSELPRSVRLRRQLGTTYTCDGCAASFLCGSWMCRTCGREYCLDCLEVIKQLPIEEIREHSRNHRTFHQGLNGSMAGLNVNTVDKLTRCVFLERHGPEEHIPVIRLERPELRRIVDEMTVWRKTHAVPKPVSLSPDWIEHYRFCPDAKENSLPYLRLPGQLVPPVLDADHPLIDLSPSTSGHSSVSPTTAPTKTALPPDFDRSSRTSLPASLQSTLGSLAMTPVRDYNSAGASTLLPPYQQVRLPAADITQHDLFHALWSLGEPLVIDLAPEHYPSLPWTPTFFIQRFGQHACTVGSNRVKQVLRDGSLADRERTSTVAEFFETFGKTRDGSDIEKIKDWPSARDFKAEYPELWKDFMAILPAGSTTRRDGILDIASHMPVAANPPDLGPKGYFSQTSDDRPGGSGSTKLHMVRDVADAVNVMLWASDGPDGLPGVAAWDLYRAEDADLVSLAAAESLTSSKASALTKSWQIRDFLYETIAESEEDIRDAAETRMVHDDPIHAQRFYLDAALRRSLFEKKGVRSFRVLQRPGQAVFIPAGCAHQVCNMSDCIKVATDFVSIENVSRCWKVTDEFREQTKDKVLWRSDVLQLKTMLLWAWRSAERFDSPGGAYGGSRSAS</sequence>
<accession>A0A9P6W7I0</accession>
<dbReference type="SUPFAM" id="SSF51197">
    <property type="entry name" value="Clavaminate synthase-like"/>
    <property type="match status" value="1"/>
</dbReference>
<dbReference type="InterPro" id="IPR045109">
    <property type="entry name" value="LSDs-like"/>
</dbReference>
<evidence type="ECO:0000256" key="3">
    <source>
        <dbReference type="ARBA" id="ARBA00023242"/>
    </source>
</evidence>
<evidence type="ECO:0000256" key="4">
    <source>
        <dbReference type="SAM" id="MobiDB-lite"/>
    </source>
</evidence>
<comment type="caution">
    <text evidence="6">The sequence shown here is derived from an EMBL/GenBank/DDBJ whole genome shotgun (WGS) entry which is preliminary data.</text>
</comment>
<evidence type="ECO:0000256" key="1">
    <source>
        <dbReference type="ARBA" id="ARBA00004123"/>
    </source>
</evidence>
<dbReference type="Pfam" id="PF02373">
    <property type="entry name" value="JmjC"/>
    <property type="match status" value="1"/>
</dbReference>
<dbReference type="GO" id="GO:0032454">
    <property type="term" value="F:histone H3K9 demethylase activity"/>
    <property type="evidence" value="ECO:0007669"/>
    <property type="project" value="InterPro"/>
</dbReference>
<dbReference type="EMBL" id="PUHQ01000003">
    <property type="protein sequence ID" value="KAG0666858.1"/>
    <property type="molecule type" value="Genomic_DNA"/>
</dbReference>
<proteinExistence type="predicted"/>